<protein>
    <submittedName>
        <fullName evidence="2">Uncharacterized protein</fullName>
    </submittedName>
</protein>
<name>A0A1V4J373_PATFA</name>
<evidence type="ECO:0000313" key="3">
    <source>
        <dbReference type="Proteomes" id="UP000190648"/>
    </source>
</evidence>
<sequence length="69" mass="7787">MRKNGESTGFVWNGRETKQHKRKREKSTLICQVLPLGDKEAGLQFLPINHVVISSCHCAESQRHFPGLG</sequence>
<gene>
    <name evidence="2" type="ORF">AV530_016626</name>
</gene>
<organism evidence="2 3">
    <name type="scientific">Patagioenas fasciata monilis</name>
    <dbReference type="NCBI Taxonomy" id="372326"/>
    <lineage>
        <taxon>Eukaryota</taxon>
        <taxon>Metazoa</taxon>
        <taxon>Chordata</taxon>
        <taxon>Craniata</taxon>
        <taxon>Vertebrata</taxon>
        <taxon>Euteleostomi</taxon>
        <taxon>Archelosauria</taxon>
        <taxon>Archosauria</taxon>
        <taxon>Dinosauria</taxon>
        <taxon>Saurischia</taxon>
        <taxon>Theropoda</taxon>
        <taxon>Coelurosauria</taxon>
        <taxon>Aves</taxon>
        <taxon>Neognathae</taxon>
        <taxon>Neoaves</taxon>
        <taxon>Columbimorphae</taxon>
        <taxon>Columbiformes</taxon>
        <taxon>Columbidae</taxon>
        <taxon>Patagioenas</taxon>
    </lineage>
</organism>
<dbReference type="AlphaFoldDB" id="A0A1V4J373"/>
<evidence type="ECO:0000256" key="1">
    <source>
        <dbReference type="SAM" id="MobiDB-lite"/>
    </source>
</evidence>
<dbReference type="Proteomes" id="UP000190648">
    <property type="component" value="Unassembled WGS sequence"/>
</dbReference>
<accession>A0A1V4J373</accession>
<proteinExistence type="predicted"/>
<comment type="caution">
    <text evidence="2">The sequence shown here is derived from an EMBL/GenBank/DDBJ whole genome shotgun (WGS) entry which is preliminary data.</text>
</comment>
<dbReference type="EMBL" id="LSYS01009367">
    <property type="protein sequence ID" value="OPJ66600.1"/>
    <property type="molecule type" value="Genomic_DNA"/>
</dbReference>
<feature type="region of interest" description="Disordered" evidence="1">
    <location>
        <begin position="1"/>
        <end position="24"/>
    </location>
</feature>
<keyword evidence="3" id="KW-1185">Reference proteome</keyword>
<evidence type="ECO:0000313" key="2">
    <source>
        <dbReference type="EMBL" id="OPJ66600.1"/>
    </source>
</evidence>
<reference evidence="2 3" key="1">
    <citation type="submission" date="2016-02" db="EMBL/GenBank/DDBJ databases">
        <title>Band-tailed pigeon sequencing and assembly.</title>
        <authorList>
            <person name="Soares A.E."/>
            <person name="Novak B.J."/>
            <person name="Rice E.S."/>
            <person name="O'Connell B."/>
            <person name="Chang D."/>
            <person name="Weber S."/>
            <person name="Shapiro B."/>
        </authorList>
    </citation>
    <scope>NUCLEOTIDE SEQUENCE [LARGE SCALE GENOMIC DNA]</scope>
    <source>
        <strain evidence="2">BTP2013</strain>
        <tissue evidence="2">Blood</tissue>
    </source>
</reference>